<sequence length="133" mass="14385">MKLSRSYPQTNSSDPLVVESQHLRSILQCILEKKIHQNLNLILGNRRVIAQKQFQAICQTTTSDISAVPGAVTRVATSGSAHSILSLACTWYKAGRPSVEGSDSDPASDDDPAPSFSDPLKIQAVRGSAKPRR</sequence>
<reference evidence="1" key="1">
    <citation type="submission" date="2023-04" db="EMBL/GenBank/DDBJ databases">
        <title>A chromosome-level genome assembly of the parasitoid wasp Eretmocerus hayati.</title>
        <authorList>
            <person name="Zhong Y."/>
            <person name="Liu S."/>
            <person name="Liu Y."/>
        </authorList>
    </citation>
    <scope>NUCLEOTIDE SEQUENCE</scope>
    <source>
        <strain evidence="1">ZJU_SS_LIU_2023</strain>
    </source>
</reference>
<protein>
    <submittedName>
        <fullName evidence="1">Uncharacterized protein</fullName>
    </submittedName>
</protein>
<gene>
    <name evidence="1" type="ORF">QAD02_024346</name>
</gene>
<evidence type="ECO:0000313" key="2">
    <source>
        <dbReference type="Proteomes" id="UP001239111"/>
    </source>
</evidence>
<comment type="caution">
    <text evidence="1">The sequence shown here is derived from an EMBL/GenBank/DDBJ whole genome shotgun (WGS) entry which is preliminary data.</text>
</comment>
<keyword evidence="2" id="KW-1185">Reference proteome</keyword>
<dbReference type="Proteomes" id="UP001239111">
    <property type="component" value="Chromosome 1"/>
</dbReference>
<dbReference type="EMBL" id="CM056741">
    <property type="protein sequence ID" value="KAJ8688551.1"/>
    <property type="molecule type" value="Genomic_DNA"/>
</dbReference>
<name>A0ACC2PYC9_9HYME</name>
<accession>A0ACC2PYC9</accession>
<proteinExistence type="predicted"/>
<evidence type="ECO:0000313" key="1">
    <source>
        <dbReference type="EMBL" id="KAJ8688551.1"/>
    </source>
</evidence>
<organism evidence="1 2">
    <name type="scientific">Eretmocerus hayati</name>
    <dbReference type="NCBI Taxonomy" id="131215"/>
    <lineage>
        <taxon>Eukaryota</taxon>
        <taxon>Metazoa</taxon>
        <taxon>Ecdysozoa</taxon>
        <taxon>Arthropoda</taxon>
        <taxon>Hexapoda</taxon>
        <taxon>Insecta</taxon>
        <taxon>Pterygota</taxon>
        <taxon>Neoptera</taxon>
        <taxon>Endopterygota</taxon>
        <taxon>Hymenoptera</taxon>
        <taxon>Apocrita</taxon>
        <taxon>Proctotrupomorpha</taxon>
        <taxon>Chalcidoidea</taxon>
        <taxon>Aphelinidae</taxon>
        <taxon>Aphelininae</taxon>
        <taxon>Eretmocerus</taxon>
    </lineage>
</organism>